<keyword evidence="6 8" id="KW-1133">Transmembrane helix</keyword>
<evidence type="ECO:0000256" key="3">
    <source>
        <dbReference type="ARBA" id="ARBA00022692"/>
    </source>
</evidence>
<keyword evidence="4 8" id="KW-0479">Metal-binding</keyword>
<evidence type="ECO:0000256" key="4">
    <source>
        <dbReference type="ARBA" id="ARBA00022723"/>
    </source>
</evidence>
<keyword evidence="8" id="KW-0067">ATP-binding</keyword>
<evidence type="ECO:0000256" key="1">
    <source>
        <dbReference type="ARBA" id="ARBA00004370"/>
    </source>
</evidence>
<dbReference type="SFLD" id="SFLDF00027">
    <property type="entry name" value="p-type_atpase"/>
    <property type="match status" value="1"/>
</dbReference>
<feature type="transmembrane region" description="Helical" evidence="8">
    <location>
        <begin position="742"/>
        <end position="763"/>
    </location>
</feature>
<dbReference type="InterPro" id="IPR023299">
    <property type="entry name" value="ATPase_P-typ_cyto_dom_N"/>
</dbReference>
<dbReference type="SUPFAM" id="SSF81653">
    <property type="entry name" value="Calcium ATPase, transduction domain A"/>
    <property type="match status" value="1"/>
</dbReference>
<dbReference type="InterPro" id="IPR044492">
    <property type="entry name" value="P_typ_ATPase_HD_dom"/>
</dbReference>
<dbReference type="PANTHER" id="PTHR48085:SF5">
    <property type="entry name" value="CADMIUM_ZINC-TRANSPORTING ATPASE HMA4-RELATED"/>
    <property type="match status" value="1"/>
</dbReference>
<feature type="domain" description="P-type ATPase A" evidence="10">
    <location>
        <begin position="287"/>
        <end position="386"/>
    </location>
</feature>
<feature type="transmembrane region" description="Helical" evidence="8">
    <location>
        <begin position="437"/>
        <end position="465"/>
    </location>
</feature>
<dbReference type="EMBL" id="DSQF01000026">
    <property type="protein sequence ID" value="HGZ44285.1"/>
    <property type="molecule type" value="Genomic_DNA"/>
</dbReference>
<dbReference type="PRINTS" id="PR00119">
    <property type="entry name" value="CATATPASE"/>
</dbReference>
<dbReference type="InterPro" id="IPR036163">
    <property type="entry name" value="HMA_dom_sf"/>
</dbReference>
<keyword evidence="11" id="KW-0378">Hydrolase</keyword>
<dbReference type="NCBIfam" id="TIGR01512">
    <property type="entry name" value="ATPase-IB2_Cd"/>
    <property type="match status" value="1"/>
</dbReference>
<feature type="transmembrane region" description="Helical" evidence="8">
    <location>
        <begin position="238"/>
        <end position="265"/>
    </location>
</feature>
<dbReference type="GO" id="GO:0005886">
    <property type="term" value="C:plasma membrane"/>
    <property type="evidence" value="ECO:0007669"/>
    <property type="project" value="UniProtKB-SubCell"/>
</dbReference>
<dbReference type="NCBIfam" id="TIGR01525">
    <property type="entry name" value="ATPase-IB_hvy"/>
    <property type="match status" value="1"/>
</dbReference>
<feature type="compositionally biased region" description="Basic and acidic residues" evidence="9">
    <location>
        <begin position="1"/>
        <end position="10"/>
    </location>
</feature>
<dbReference type="AlphaFoldDB" id="A0A832MKY1"/>
<dbReference type="PANTHER" id="PTHR48085">
    <property type="entry name" value="CADMIUM/ZINC-TRANSPORTING ATPASE HMA2-RELATED"/>
    <property type="match status" value="1"/>
</dbReference>
<dbReference type="PRINTS" id="PR00941">
    <property type="entry name" value="CDATPASE"/>
</dbReference>
<dbReference type="Pfam" id="PF00702">
    <property type="entry name" value="Hydrolase"/>
    <property type="match status" value="1"/>
</dbReference>
<organism evidence="11">
    <name type="scientific">Eiseniibacteriota bacterium</name>
    <dbReference type="NCBI Taxonomy" id="2212470"/>
    <lineage>
        <taxon>Bacteria</taxon>
        <taxon>Candidatus Eiseniibacteriota</taxon>
    </lineage>
</organism>
<dbReference type="SUPFAM" id="SSF81665">
    <property type="entry name" value="Calcium ATPase, transmembrane domain M"/>
    <property type="match status" value="1"/>
</dbReference>
<keyword evidence="8" id="KW-1003">Cell membrane</keyword>
<keyword evidence="8" id="KW-0547">Nucleotide-binding</keyword>
<evidence type="ECO:0000256" key="8">
    <source>
        <dbReference type="RuleBase" id="RU362081"/>
    </source>
</evidence>
<comment type="subcellular location">
    <subcellularLocation>
        <location evidence="8">Cell membrane</location>
    </subcellularLocation>
    <subcellularLocation>
        <location evidence="1">Membrane</location>
    </subcellularLocation>
</comment>
<dbReference type="GO" id="GO:0005524">
    <property type="term" value="F:ATP binding"/>
    <property type="evidence" value="ECO:0007669"/>
    <property type="project" value="UniProtKB-UniRule"/>
</dbReference>
<evidence type="ECO:0000256" key="2">
    <source>
        <dbReference type="ARBA" id="ARBA00006024"/>
    </source>
</evidence>
<dbReference type="GO" id="GO:0019829">
    <property type="term" value="F:ATPase-coupled monoatomic cation transmembrane transporter activity"/>
    <property type="evidence" value="ECO:0007669"/>
    <property type="project" value="InterPro"/>
</dbReference>
<keyword evidence="5" id="KW-1278">Translocase</keyword>
<dbReference type="InterPro" id="IPR059000">
    <property type="entry name" value="ATPase_P-type_domA"/>
</dbReference>
<dbReference type="Gene3D" id="3.40.50.1000">
    <property type="entry name" value="HAD superfamily/HAD-like"/>
    <property type="match status" value="1"/>
</dbReference>
<dbReference type="SFLD" id="SFLDS00003">
    <property type="entry name" value="Haloacid_Dehalogenase"/>
    <property type="match status" value="1"/>
</dbReference>
<reference evidence="11" key="1">
    <citation type="journal article" date="2020" name="mSystems">
        <title>Genome- and Community-Level Interaction Insights into Carbon Utilization and Element Cycling Functions of Hydrothermarchaeota in Hydrothermal Sediment.</title>
        <authorList>
            <person name="Zhou Z."/>
            <person name="Liu Y."/>
            <person name="Xu W."/>
            <person name="Pan J."/>
            <person name="Luo Z.H."/>
            <person name="Li M."/>
        </authorList>
    </citation>
    <scope>NUCLEOTIDE SEQUENCE [LARGE SCALE GENOMIC DNA]</scope>
    <source>
        <strain evidence="11">SpSt-381</strain>
    </source>
</reference>
<comment type="caution">
    <text evidence="11">The sequence shown here is derived from an EMBL/GenBank/DDBJ whole genome shotgun (WGS) entry which is preliminary data.</text>
</comment>
<keyword evidence="7 8" id="KW-0472">Membrane</keyword>
<dbReference type="EC" id="3.6.3.3" evidence="11"/>
<proteinExistence type="inferred from homology"/>
<dbReference type="InterPro" id="IPR008250">
    <property type="entry name" value="ATPase_P-typ_transduc_dom_A_sf"/>
</dbReference>
<dbReference type="NCBIfam" id="TIGR01494">
    <property type="entry name" value="ATPase_P-type"/>
    <property type="match status" value="1"/>
</dbReference>
<evidence type="ECO:0000313" key="11">
    <source>
        <dbReference type="EMBL" id="HGZ44285.1"/>
    </source>
</evidence>
<dbReference type="GO" id="GO:0046872">
    <property type="term" value="F:metal ion binding"/>
    <property type="evidence" value="ECO:0007669"/>
    <property type="project" value="UniProtKB-KW"/>
</dbReference>
<dbReference type="SUPFAM" id="SSF56784">
    <property type="entry name" value="HAD-like"/>
    <property type="match status" value="1"/>
</dbReference>
<dbReference type="SFLD" id="SFLDG00002">
    <property type="entry name" value="C1.7:_P-type_atpase_like"/>
    <property type="match status" value="1"/>
</dbReference>
<dbReference type="GO" id="GO:0016887">
    <property type="term" value="F:ATP hydrolysis activity"/>
    <property type="evidence" value="ECO:0007669"/>
    <property type="project" value="InterPro"/>
</dbReference>
<protein>
    <submittedName>
        <fullName evidence="11">Cadmium-translocating P-type ATPase</fullName>
        <ecNumber evidence="11">3.6.3.3</ecNumber>
    </submittedName>
</protein>
<sequence>MSSAHERSPERAGAAGDPPASVTLHPHGDGHLPLVGREGDGGCLAILADRLRESPGVLALEADFTANTLTVRYEPHLVTPDALNALADEVGALFAQRVTYCERRASLGSCAECALRLGELPEGERESLAVTAEPGRVGLARRQTRATGAEYRRPLSAKPWGARHSAEEQEHLAKGRAMAVLTGTCLAFLAAGLVLERALPAEPRAHTAAFVASALAGGWFTLRSTARSLARGQFDVNLLMLLAALGAGAIGFVFEAAVLMFLFALSNTLEVYTMGRTRRALHALMKLRPARALVKRDGREIEVEAEAVRVGETVVVKPGEAIPVDGQVTVGETLVDQSNLTGESVPVPKVAGDRVFAGTLNQQGAVEVRVTRAAGDTALARIVQLVSEAQEQKSSTEEVAEWVGRYYTIAVIVGAALMIVVPPFVMGQPFREAFYRAMTLLVVASPCALVIATPATILSAIASAARHGVLFKGGRHIEALGEVRAIAFDKTGTLTRGRFEVTDVIPIGDAAPDELLAWAAAAEKRSPHPLAQAVVRAADARGLSYPPASQLTNHLGKGLVAVVEGATVEVGTPELFADLGVDVPAAGLREVERLRRDAKTAMLVRRGSRWGVIAAADEVRPVAAETVAALRREGVRLVAVVSGDSLHTVEAIARRAGVDEFHGDLLPEGKVNLVADLERRHGRVAMVGDGVNDAPALARASVGVAMGGIGSDAAMESADVVLMGDDLTALPYAVRLCRRARAVVIQNVTIAVGVMLTLVAWVFLGHLTPLGALRLPVAVSGHEGSTVVVILNGLRLLAQRRERS</sequence>
<feature type="region of interest" description="Disordered" evidence="9">
    <location>
        <begin position="1"/>
        <end position="33"/>
    </location>
</feature>
<keyword evidence="3 8" id="KW-0812">Transmembrane</keyword>
<dbReference type="Pfam" id="PF00122">
    <property type="entry name" value="E1-E2_ATPase"/>
    <property type="match status" value="1"/>
</dbReference>
<accession>A0A832MKY1</accession>
<dbReference type="Gene3D" id="2.70.150.10">
    <property type="entry name" value="Calcium-transporting ATPase, cytoplasmic transduction domain A"/>
    <property type="match status" value="1"/>
</dbReference>
<evidence type="ECO:0000259" key="10">
    <source>
        <dbReference type="Pfam" id="PF00122"/>
    </source>
</evidence>
<evidence type="ECO:0000256" key="9">
    <source>
        <dbReference type="SAM" id="MobiDB-lite"/>
    </source>
</evidence>
<evidence type="ECO:0000256" key="6">
    <source>
        <dbReference type="ARBA" id="ARBA00022989"/>
    </source>
</evidence>
<evidence type="ECO:0000256" key="5">
    <source>
        <dbReference type="ARBA" id="ARBA00022967"/>
    </source>
</evidence>
<feature type="transmembrane region" description="Helical" evidence="8">
    <location>
        <begin position="775"/>
        <end position="798"/>
    </location>
</feature>
<dbReference type="InterPro" id="IPR051014">
    <property type="entry name" value="Cation_Transport_ATPase_IB"/>
</dbReference>
<dbReference type="InterPro" id="IPR018303">
    <property type="entry name" value="ATPase_P-typ_P_site"/>
</dbReference>
<dbReference type="SUPFAM" id="SSF55008">
    <property type="entry name" value="HMA, heavy metal-associated domain"/>
    <property type="match status" value="1"/>
</dbReference>
<dbReference type="InterPro" id="IPR023214">
    <property type="entry name" value="HAD_sf"/>
</dbReference>
<dbReference type="InterPro" id="IPR001757">
    <property type="entry name" value="P_typ_ATPase"/>
</dbReference>
<name>A0A832MKY1_UNCEI</name>
<dbReference type="PROSITE" id="PS00154">
    <property type="entry name" value="ATPASE_E1_E2"/>
    <property type="match status" value="1"/>
</dbReference>
<comment type="similarity">
    <text evidence="2 8">Belongs to the cation transport ATPase (P-type) (TC 3.A.3) family. Type IB subfamily.</text>
</comment>
<dbReference type="FunFam" id="2.70.150.10:FF:000002">
    <property type="entry name" value="Copper-transporting ATPase 1, putative"/>
    <property type="match status" value="1"/>
</dbReference>
<feature type="transmembrane region" description="Helical" evidence="8">
    <location>
        <begin position="406"/>
        <end position="425"/>
    </location>
</feature>
<dbReference type="InterPro" id="IPR036412">
    <property type="entry name" value="HAD-like_sf"/>
</dbReference>
<gene>
    <name evidence="11" type="primary">cadA</name>
    <name evidence="11" type="ORF">ENR23_12875</name>
</gene>
<dbReference type="InterPro" id="IPR027256">
    <property type="entry name" value="P-typ_ATPase_IB"/>
</dbReference>
<dbReference type="Gene3D" id="3.40.1110.10">
    <property type="entry name" value="Calcium-transporting ATPase, cytoplasmic domain N"/>
    <property type="match status" value="1"/>
</dbReference>
<evidence type="ECO:0000256" key="7">
    <source>
        <dbReference type="ARBA" id="ARBA00023136"/>
    </source>
</evidence>
<dbReference type="InterPro" id="IPR023298">
    <property type="entry name" value="ATPase_P-typ_TM_dom_sf"/>
</dbReference>